<accession>A0A098BMN5</accession>
<gene>
    <name evidence="2" type="ORF">RHRU231_480029</name>
</gene>
<name>A0A098BMN5_9NOCA</name>
<evidence type="ECO:0000313" key="3">
    <source>
        <dbReference type="Proteomes" id="UP000042997"/>
    </source>
</evidence>
<evidence type="ECO:0000256" key="1">
    <source>
        <dbReference type="SAM" id="MobiDB-lite"/>
    </source>
</evidence>
<dbReference type="EMBL" id="CCSD01000059">
    <property type="protein sequence ID" value="CDZ89482.1"/>
    <property type="molecule type" value="Genomic_DNA"/>
</dbReference>
<feature type="region of interest" description="Disordered" evidence="1">
    <location>
        <begin position="59"/>
        <end position="80"/>
    </location>
</feature>
<dbReference type="AlphaFoldDB" id="A0A098BMN5"/>
<evidence type="ECO:0000313" key="2">
    <source>
        <dbReference type="EMBL" id="CDZ89482.1"/>
    </source>
</evidence>
<protein>
    <recommendedName>
        <fullName evidence="4">Transposase</fullName>
    </recommendedName>
</protein>
<dbReference type="eggNOG" id="ENOG503301T">
    <property type="taxonomic scope" value="Bacteria"/>
</dbReference>
<sequence length="103" mass="11468">MPTDLSEVRMSTTEMQELHRTIGHLRHCLTSLRSRYGDAAAVRRLVNDVDRLDIDAQDLAASPPREASRPVGERIPIPDTPYDEIFRGVDCDDEGLGGLHGSR</sequence>
<proteinExistence type="predicted"/>
<dbReference type="Proteomes" id="UP000042997">
    <property type="component" value="Unassembled WGS sequence"/>
</dbReference>
<organism evidence="2 3">
    <name type="scientific">Rhodococcus ruber</name>
    <dbReference type="NCBI Taxonomy" id="1830"/>
    <lineage>
        <taxon>Bacteria</taxon>
        <taxon>Bacillati</taxon>
        <taxon>Actinomycetota</taxon>
        <taxon>Actinomycetes</taxon>
        <taxon>Mycobacteriales</taxon>
        <taxon>Nocardiaceae</taxon>
        <taxon>Rhodococcus</taxon>
    </lineage>
</organism>
<evidence type="ECO:0008006" key="4">
    <source>
        <dbReference type="Google" id="ProtNLM"/>
    </source>
</evidence>
<reference evidence="2 3" key="1">
    <citation type="journal article" date="2014" name="Genome Announc.">
        <title>Draft Genome Sequence of Propane- and Butane-Oxidizing Actinobacterium Rhodococcus ruber IEGM 231.</title>
        <authorList>
            <person name="Ivshina I.B."/>
            <person name="Kuyukina M.S."/>
            <person name="Krivoruchko A.V."/>
            <person name="Barbe V."/>
            <person name="Fischer C."/>
        </authorList>
    </citation>
    <scope>NUCLEOTIDE SEQUENCE [LARGE SCALE GENOMIC DNA]</scope>
</reference>